<proteinExistence type="predicted"/>
<accession>A0A6J5G4N7</accession>
<dbReference type="InterPro" id="IPR025391">
    <property type="entry name" value="DUF4123"/>
</dbReference>
<organism evidence="2 3">
    <name type="scientific">Paraburkholderia caffeinitolerans</name>
    <dbReference type="NCBI Taxonomy" id="1723730"/>
    <lineage>
        <taxon>Bacteria</taxon>
        <taxon>Pseudomonadati</taxon>
        <taxon>Pseudomonadota</taxon>
        <taxon>Betaproteobacteria</taxon>
        <taxon>Burkholderiales</taxon>
        <taxon>Burkholderiaceae</taxon>
        <taxon>Paraburkholderia</taxon>
    </lineage>
</organism>
<reference evidence="2 3" key="1">
    <citation type="submission" date="2020-04" db="EMBL/GenBank/DDBJ databases">
        <authorList>
            <person name="De Canck E."/>
        </authorList>
    </citation>
    <scope>NUCLEOTIDE SEQUENCE [LARGE SCALE GENOMIC DNA]</scope>
    <source>
        <strain evidence="2 3">LMG 28688</strain>
    </source>
</reference>
<evidence type="ECO:0000259" key="1">
    <source>
        <dbReference type="Pfam" id="PF13503"/>
    </source>
</evidence>
<dbReference type="EMBL" id="CADIKL010000017">
    <property type="protein sequence ID" value="CAB3793435.1"/>
    <property type="molecule type" value="Genomic_DNA"/>
</dbReference>
<dbReference type="RefSeq" id="WP_175196317.1">
    <property type="nucleotide sequence ID" value="NZ_CADIKL010000017.1"/>
</dbReference>
<keyword evidence="3" id="KW-1185">Reference proteome</keyword>
<gene>
    <name evidence="2" type="ORF">LMG28688_03725</name>
</gene>
<sequence length="222" mass="25365">MTNLPFQVQRFAELIHWYGGLRAQRDVPPRLYALVDGALCEDMLHLVEARGADWGCLYSEAMLEAASPAVGPYLIELTPEDASHAALMRALLRHSEHADLVLWVASTVPLARLCAYFHQYAEVELPDRREALLRYYDPMILETLLAAFTAEQRDHFLAPFHELRYWHDDWKTINGGAYAELPTPISERIVLTSDQQERLAMATLAESIYFELRKDLLPPLSD</sequence>
<name>A0A6J5G4N7_9BURK</name>
<dbReference type="Pfam" id="PF13503">
    <property type="entry name" value="DUF4123"/>
    <property type="match status" value="1"/>
</dbReference>
<dbReference type="AlphaFoldDB" id="A0A6J5G4N7"/>
<evidence type="ECO:0000313" key="3">
    <source>
        <dbReference type="Proteomes" id="UP000494119"/>
    </source>
</evidence>
<dbReference type="Proteomes" id="UP000494119">
    <property type="component" value="Unassembled WGS sequence"/>
</dbReference>
<evidence type="ECO:0000313" key="2">
    <source>
        <dbReference type="EMBL" id="CAB3793435.1"/>
    </source>
</evidence>
<protein>
    <recommendedName>
        <fullName evidence="1">DUF4123 domain-containing protein</fullName>
    </recommendedName>
</protein>
<feature type="domain" description="DUF4123" evidence="1">
    <location>
        <begin position="31"/>
        <end position="154"/>
    </location>
</feature>